<gene>
    <name evidence="2" type="ORF">ABUE30_08770</name>
</gene>
<reference evidence="2 3" key="1">
    <citation type="journal article" date="2013" name="Int. J. Syst. Evol. Microbiol.">
        <title>Celerinatantimonas yamalensis sp. nov., a cold-adapted diazotrophic bacterium from a cold permafrost brine.</title>
        <authorList>
            <person name="Shcherbakova V."/>
            <person name="Chuvilskaya N."/>
            <person name="Rivkina E."/>
            <person name="Demidov N."/>
            <person name="Uchaeva V."/>
            <person name="Suetin S."/>
            <person name="Suzina N."/>
            <person name="Gilichinsky D."/>
        </authorList>
    </citation>
    <scope>NUCLEOTIDE SEQUENCE [LARGE SCALE GENOMIC DNA]</scope>
    <source>
        <strain evidence="2 3">C7</strain>
    </source>
</reference>
<evidence type="ECO:0000313" key="3">
    <source>
        <dbReference type="Proteomes" id="UP001629953"/>
    </source>
</evidence>
<evidence type="ECO:0000256" key="1">
    <source>
        <dbReference type="SAM" id="Phobius"/>
    </source>
</evidence>
<feature type="transmembrane region" description="Helical" evidence="1">
    <location>
        <begin position="86"/>
        <end position="107"/>
    </location>
</feature>
<organism evidence="2 3">
    <name type="scientific">Celerinatantimonas yamalensis</name>
    <dbReference type="NCBI Taxonomy" id="559956"/>
    <lineage>
        <taxon>Bacteria</taxon>
        <taxon>Pseudomonadati</taxon>
        <taxon>Pseudomonadota</taxon>
        <taxon>Gammaproteobacteria</taxon>
        <taxon>Celerinatantimonadaceae</taxon>
        <taxon>Celerinatantimonas</taxon>
    </lineage>
</organism>
<keyword evidence="3" id="KW-1185">Reference proteome</keyword>
<protein>
    <submittedName>
        <fullName evidence="2">Uncharacterized protein</fullName>
    </submittedName>
</protein>
<name>A0ABW9G707_9GAMM</name>
<evidence type="ECO:0000313" key="2">
    <source>
        <dbReference type="EMBL" id="MFM2485154.1"/>
    </source>
</evidence>
<keyword evidence="1" id="KW-1133">Transmembrane helix</keyword>
<dbReference type="RefSeq" id="WP_408623370.1">
    <property type="nucleotide sequence ID" value="NZ_JBEQCT010000003.1"/>
</dbReference>
<keyword evidence="1" id="KW-0472">Membrane</keyword>
<dbReference type="Proteomes" id="UP001629953">
    <property type="component" value="Unassembled WGS sequence"/>
</dbReference>
<feature type="transmembrane region" description="Helical" evidence="1">
    <location>
        <begin position="146"/>
        <end position="167"/>
    </location>
</feature>
<comment type="caution">
    <text evidence="2">The sequence shown here is derived from an EMBL/GenBank/DDBJ whole genome shotgun (WGS) entry which is preliminary data.</text>
</comment>
<proteinExistence type="predicted"/>
<feature type="transmembrane region" description="Helical" evidence="1">
    <location>
        <begin position="114"/>
        <end position="134"/>
    </location>
</feature>
<dbReference type="EMBL" id="JBEQCT010000003">
    <property type="protein sequence ID" value="MFM2485154.1"/>
    <property type="molecule type" value="Genomic_DNA"/>
</dbReference>
<feature type="transmembrane region" description="Helical" evidence="1">
    <location>
        <begin position="61"/>
        <end position="80"/>
    </location>
</feature>
<sequence length="188" mass="20707">MATPTRKNLFKLIEQRVIAGERKADIYAPYAKLSEAKRVARVLAQVPTPHRRAQFKRLNQLLMMVVALLALIKALSVLLIVRKAAIADGALLILLAPVLNIILIWVIGQFRGVGYTLTVVLGFTALSHIMQGFTQGANGYMLSMNVINLFGVLSSMVLAFILLKNLLPYTSFFLSPKKGPSGEPIFED</sequence>
<accession>A0ABW9G707</accession>
<keyword evidence="1" id="KW-0812">Transmembrane</keyword>